<evidence type="ECO:0000313" key="2">
    <source>
        <dbReference type="EMBL" id="QDT96812.1"/>
    </source>
</evidence>
<gene>
    <name evidence="2" type="ORF">V144x_22700</name>
</gene>
<evidence type="ECO:0000313" key="3">
    <source>
        <dbReference type="Proteomes" id="UP000318704"/>
    </source>
</evidence>
<accession>A0A517VUY0</accession>
<proteinExistence type="predicted"/>
<evidence type="ECO:0000256" key="1">
    <source>
        <dbReference type="SAM" id="Phobius"/>
    </source>
</evidence>
<keyword evidence="1" id="KW-0472">Membrane</keyword>
<name>A0A517VUY0_9PLAN</name>
<reference evidence="2 3" key="1">
    <citation type="submission" date="2019-03" db="EMBL/GenBank/DDBJ databases">
        <title>Deep-cultivation of Planctomycetes and their phenomic and genomic characterization uncovers novel biology.</title>
        <authorList>
            <person name="Wiegand S."/>
            <person name="Jogler M."/>
            <person name="Boedeker C."/>
            <person name="Pinto D."/>
            <person name="Vollmers J."/>
            <person name="Rivas-Marin E."/>
            <person name="Kohn T."/>
            <person name="Peeters S.H."/>
            <person name="Heuer A."/>
            <person name="Rast P."/>
            <person name="Oberbeckmann S."/>
            <person name="Bunk B."/>
            <person name="Jeske O."/>
            <person name="Meyerdierks A."/>
            <person name="Storesund J.E."/>
            <person name="Kallscheuer N."/>
            <person name="Luecker S."/>
            <person name="Lage O.M."/>
            <person name="Pohl T."/>
            <person name="Merkel B.J."/>
            <person name="Hornburger P."/>
            <person name="Mueller R.-W."/>
            <person name="Bruemmer F."/>
            <person name="Labrenz M."/>
            <person name="Spormann A.M."/>
            <person name="Op den Camp H."/>
            <person name="Overmann J."/>
            <person name="Amann R."/>
            <person name="Jetten M.S.M."/>
            <person name="Mascher T."/>
            <person name="Medema M.H."/>
            <person name="Devos D.P."/>
            <person name="Kaster A.-K."/>
            <person name="Ovreas L."/>
            <person name="Rohde M."/>
            <person name="Galperin M.Y."/>
            <person name="Jogler C."/>
        </authorList>
    </citation>
    <scope>NUCLEOTIDE SEQUENCE [LARGE SCALE GENOMIC DNA]</scope>
    <source>
        <strain evidence="2 3">V144</strain>
    </source>
</reference>
<dbReference type="EMBL" id="CP037920">
    <property type="protein sequence ID" value="QDT96812.1"/>
    <property type="molecule type" value="Genomic_DNA"/>
</dbReference>
<dbReference type="KEGG" id="gaw:V144x_22700"/>
<sequence length="156" mass="17963">MVFLNVLFLLVLFVITFAGIATLVTCVLILFGKQRKARWINTTFVVYCGCIVAFFFVSSRPSAVFERQLGFPPPSIVHNLKSSQWILGDYGKITLSFMADQKVLDQIIKHKIKRMPDIGKTQHFHRKFSERFATETEDIYFNKSTGRISYTWIGVD</sequence>
<keyword evidence="1" id="KW-1133">Transmembrane helix</keyword>
<dbReference type="RefSeq" id="WP_144985212.1">
    <property type="nucleotide sequence ID" value="NZ_CP037920.1"/>
</dbReference>
<protein>
    <submittedName>
        <fullName evidence="2">Uncharacterized protein</fullName>
    </submittedName>
</protein>
<feature type="transmembrane region" description="Helical" evidence="1">
    <location>
        <begin position="6"/>
        <end position="32"/>
    </location>
</feature>
<dbReference type="AlphaFoldDB" id="A0A517VUY0"/>
<keyword evidence="1" id="KW-0812">Transmembrane</keyword>
<feature type="transmembrane region" description="Helical" evidence="1">
    <location>
        <begin position="39"/>
        <end position="57"/>
    </location>
</feature>
<organism evidence="2 3">
    <name type="scientific">Gimesia aquarii</name>
    <dbReference type="NCBI Taxonomy" id="2527964"/>
    <lineage>
        <taxon>Bacteria</taxon>
        <taxon>Pseudomonadati</taxon>
        <taxon>Planctomycetota</taxon>
        <taxon>Planctomycetia</taxon>
        <taxon>Planctomycetales</taxon>
        <taxon>Planctomycetaceae</taxon>
        <taxon>Gimesia</taxon>
    </lineage>
</organism>
<dbReference type="Proteomes" id="UP000318704">
    <property type="component" value="Chromosome"/>
</dbReference>